<evidence type="ECO:0000256" key="1">
    <source>
        <dbReference type="ARBA" id="ARBA00010515"/>
    </source>
</evidence>
<evidence type="ECO:0000313" key="3">
    <source>
        <dbReference type="EMBL" id="AKH41405.1"/>
    </source>
</evidence>
<comment type="similarity">
    <text evidence="1">Belongs to the 'GDXG' lipolytic enzyme family.</text>
</comment>
<dbReference type="STRING" id="1267766.WYH_00342"/>
<dbReference type="Pfam" id="PF07859">
    <property type="entry name" value="Abhydrolase_3"/>
    <property type="match status" value="1"/>
</dbReference>
<sequence>MQGQKTGTLRLIGIAASMVAASLPAAAFGEEPEDDRIAADGTIRLDGVNVPLSQFTSPEGRAYLRHLILNKPFGTPLPDIEAERVRQDEIMHGFLKPMRERYAVAVAEEEIGGIVTDVVTPAEGISPENADRVLINLHGGGFVTGGRSASLVESVPLAALMKIKVVSVDYRMAPEHAFPAASEDVAAVYRELLKQYEPSRIGIYGCSAGGLLTAQSIAWFRANDLPNPAAVGVFCASLSGYFGGESTVLSGPLTGNLPRLSDSVAAPPAGDDSPGYLDAASTDDPLAYPLASREVVADFPPTLFITGTRSFEFSSALNSHNRLASAGVESRFHGWEGMFHGFIYNSELRESRAAYDIMADFFQTHLAE</sequence>
<organism evidence="3 4">
    <name type="scientific">Croceibacterium atlanticum</name>
    <dbReference type="NCBI Taxonomy" id="1267766"/>
    <lineage>
        <taxon>Bacteria</taxon>
        <taxon>Pseudomonadati</taxon>
        <taxon>Pseudomonadota</taxon>
        <taxon>Alphaproteobacteria</taxon>
        <taxon>Sphingomonadales</taxon>
        <taxon>Erythrobacteraceae</taxon>
        <taxon>Croceibacterium</taxon>
    </lineage>
</organism>
<dbReference type="Gene3D" id="3.40.50.1820">
    <property type="entry name" value="alpha/beta hydrolase"/>
    <property type="match status" value="1"/>
</dbReference>
<gene>
    <name evidence="3" type="primary">aes</name>
    <name evidence="3" type="ORF">WYH_00342</name>
</gene>
<protein>
    <submittedName>
        <fullName evidence="3">Acetyl esterase</fullName>
        <ecNumber evidence="3">3.1.1.-</ecNumber>
    </submittedName>
</protein>
<dbReference type="SUPFAM" id="SSF53474">
    <property type="entry name" value="alpha/beta-Hydrolases"/>
    <property type="match status" value="1"/>
</dbReference>
<dbReference type="OrthoDB" id="9806180at2"/>
<dbReference type="InterPro" id="IPR050300">
    <property type="entry name" value="GDXG_lipolytic_enzyme"/>
</dbReference>
<name>A0A0F7KRN1_9SPHN</name>
<keyword evidence="4" id="KW-1185">Reference proteome</keyword>
<dbReference type="RefSeq" id="WP_156320041.1">
    <property type="nucleotide sequence ID" value="NZ_CP011452.2"/>
</dbReference>
<dbReference type="EC" id="3.1.1.-" evidence="3"/>
<dbReference type="EMBL" id="CP011452">
    <property type="protein sequence ID" value="AKH41405.1"/>
    <property type="molecule type" value="Genomic_DNA"/>
</dbReference>
<dbReference type="KEGG" id="aay:WYH_00342"/>
<dbReference type="InterPro" id="IPR013094">
    <property type="entry name" value="AB_hydrolase_3"/>
</dbReference>
<evidence type="ECO:0000256" key="2">
    <source>
        <dbReference type="ARBA" id="ARBA00022801"/>
    </source>
</evidence>
<dbReference type="Proteomes" id="UP000034392">
    <property type="component" value="Chromosome"/>
</dbReference>
<evidence type="ECO:0000313" key="4">
    <source>
        <dbReference type="Proteomes" id="UP000034392"/>
    </source>
</evidence>
<dbReference type="GO" id="GO:0004806">
    <property type="term" value="F:triacylglycerol lipase activity"/>
    <property type="evidence" value="ECO:0007669"/>
    <property type="project" value="TreeGrafter"/>
</dbReference>
<reference evidence="3" key="1">
    <citation type="submission" date="2015-05" db="EMBL/GenBank/DDBJ databases">
        <title>The complete genome of Altererythrobacter atlanticus strain 26DY36.</title>
        <authorList>
            <person name="Wu Y.-H."/>
            <person name="Cheng H."/>
            <person name="Wu X.-W."/>
        </authorList>
    </citation>
    <scope>NUCLEOTIDE SEQUENCE [LARGE SCALE GENOMIC DNA]</scope>
    <source>
        <strain evidence="3">26DY36</strain>
    </source>
</reference>
<proteinExistence type="inferred from homology"/>
<dbReference type="PATRIC" id="fig|1267766.3.peg.350"/>
<dbReference type="PANTHER" id="PTHR48081">
    <property type="entry name" value="AB HYDROLASE SUPERFAMILY PROTEIN C4A8.06C"/>
    <property type="match status" value="1"/>
</dbReference>
<dbReference type="PANTHER" id="PTHR48081:SF30">
    <property type="entry name" value="ACETYL-HYDROLASE LIPR-RELATED"/>
    <property type="match status" value="1"/>
</dbReference>
<dbReference type="InterPro" id="IPR029058">
    <property type="entry name" value="AB_hydrolase_fold"/>
</dbReference>
<dbReference type="AlphaFoldDB" id="A0A0F7KRN1"/>
<accession>A0A0F7KRN1</accession>
<keyword evidence="2 3" id="KW-0378">Hydrolase</keyword>